<dbReference type="InterPro" id="IPR001087">
    <property type="entry name" value="GDSL"/>
</dbReference>
<protein>
    <submittedName>
        <fullName evidence="5">(wild Malaysian banana) hypothetical protein</fullName>
    </submittedName>
</protein>
<dbReference type="GO" id="GO:0016788">
    <property type="term" value="F:hydrolase activity, acting on ester bonds"/>
    <property type="evidence" value="ECO:0007669"/>
    <property type="project" value="InterPro"/>
</dbReference>
<evidence type="ECO:0000256" key="2">
    <source>
        <dbReference type="ARBA" id="ARBA00022801"/>
    </source>
</evidence>
<keyword evidence="4" id="KW-0732">Signal</keyword>
<dbReference type="OMA" id="WGEVVFF"/>
<comment type="similarity">
    <text evidence="1">Belongs to the 'GDSL' lipolytic enzyme family.</text>
</comment>
<evidence type="ECO:0000313" key="6">
    <source>
        <dbReference type="EnsemblPlants" id="Ma04_p05070.1"/>
    </source>
</evidence>
<dbReference type="GO" id="GO:0016042">
    <property type="term" value="P:lipid catabolic process"/>
    <property type="evidence" value="ECO:0007669"/>
    <property type="project" value="UniProtKB-KW"/>
</dbReference>
<sequence length="356" mass="38120">MRPVLLLLLLLLLAVVVSAEPKVPAVYVFGDSTADVGNNNYLPGDDAKANFPHYGIDFPHQRPTGRFSNGYNGVDFMAIHMGFRRSPPPYLSIVNETHTPILRGLRGVNFASGGSGILDTTGSTITMTKQVQDFAALASNIVSHTNASRAKYLLSRSVFLISSGGNDVFAFFFATNSSPSAAETQQFYDAMVANYSIHLKALYDLGARKFALIDVPPIGCCPYSRSQHPLGACIDGLNGLAKGVNDRIKLLLANLSSKLDGMRYTIGSSYNVVLSMIADPAGVGYKDVKSACCGGGKLGAEAGCSPNTTYCGNRNQYLFWDRIHPTHATSARAGLAFYGGSLEFAAPINLKQLVEE</sequence>
<dbReference type="AlphaFoldDB" id="A0A804IL79"/>
<reference evidence="6" key="2">
    <citation type="submission" date="2021-05" db="UniProtKB">
        <authorList>
            <consortium name="EnsemblPlants"/>
        </authorList>
    </citation>
    <scope>IDENTIFICATION</scope>
    <source>
        <strain evidence="6">subsp. malaccensis</strain>
    </source>
</reference>
<organism evidence="6 7">
    <name type="scientific">Musa acuminata subsp. malaccensis</name>
    <name type="common">Wild banana</name>
    <name type="synonym">Musa malaccensis</name>
    <dbReference type="NCBI Taxonomy" id="214687"/>
    <lineage>
        <taxon>Eukaryota</taxon>
        <taxon>Viridiplantae</taxon>
        <taxon>Streptophyta</taxon>
        <taxon>Embryophyta</taxon>
        <taxon>Tracheophyta</taxon>
        <taxon>Spermatophyta</taxon>
        <taxon>Magnoliopsida</taxon>
        <taxon>Liliopsida</taxon>
        <taxon>Zingiberales</taxon>
        <taxon>Musaceae</taxon>
        <taxon>Musa</taxon>
    </lineage>
</organism>
<evidence type="ECO:0000313" key="5">
    <source>
        <dbReference type="EMBL" id="CAG1841243.1"/>
    </source>
</evidence>
<dbReference type="PANTHER" id="PTHR45648">
    <property type="entry name" value="GDSL LIPASE/ACYLHYDROLASE FAMILY PROTEIN (AFU_ORTHOLOGUE AFUA_4G14700)"/>
    <property type="match status" value="1"/>
</dbReference>
<dbReference type="InterPro" id="IPR035669">
    <property type="entry name" value="SGNH_plant_lipase-like"/>
</dbReference>
<dbReference type="Proteomes" id="UP000012960">
    <property type="component" value="Unplaced"/>
</dbReference>
<gene>
    <name evidence="5" type="ORF">GSMUA_110380.1</name>
</gene>
<accession>A0A804IL79</accession>
<dbReference type="Gene3D" id="3.40.50.1110">
    <property type="entry name" value="SGNH hydrolase"/>
    <property type="match status" value="1"/>
</dbReference>
<name>A0A804IL79_MUSAM</name>
<proteinExistence type="inferred from homology"/>
<dbReference type="InterPro" id="IPR051058">
    <property type="entry name" value="GDSL_Est/Lipase"/>
</dbReference>
<evidence type="ECO:0000313" key="7">
    <source>
        <dbReference type="Proteomes" id="UP000012960"/>
    </source>
</evidence>
<evidence type="ECO:0000256" key="3">
    <source>
        <dbReference type="ARBA" id="ARBA00022963"/>
    </source>
</evidence>
<dbReference type="KEGG" id="mus:103980647"/>
<feature type="chain" id="PRO_5036219784" evidence="4">
    <location>
        <begin position="20"/>
        <end position="356"/>
    </location>
</feature>
<evidence type="ECO:0000256" key="4">
    <source>
        <dbReference type="SAM" id="SignalP"/>
    </source>
</evidence>
<keyword evidence="7" id="KW-1185">Reference proteome</keyword>
<dbReference type="OrthoDB" id="1600564at2759"/>
<evidence type="ECO:0000256" key="1">
    <source>
        <dbReference type="ARBA" id="ARBA00008668"/>
    </source>
</evidence>
<dbReference type="EnsemblPlants" id="Ma04_t05070.1">
    <property type="protein sequence ID" value="Ma04_p05070.1"/>
    <property type="gene ID" value="Ma04_g05070"/>
</dbReference>
<dbReference type="Gramene" id="Ma04_t05070.1">
    <property type="protein sequence ID" value="Ma04_p05070.1"/>
    <property type="gene ID" value="Ma04_g05070"/>
</dbReference>
<keyword evidence="3" id="KW-0443">Lipid metabolism</keyword>
<dbReference type="CDD" id="cd01837">
    <property type="entry name" value="SGNH_plant_lipase_like"/>
    <property type="match status" value="1"/>
</dbReference>
<dbReference type="EMBL" id="HG996469">
    <property type="protein sequence ID" value="CAG1841243.1"/>
    <property type="molecule type" value="Genomic_DNA"/>
</dbReference>
<reference evidence="5" key="1">
    <citation type="submission" date="2021-03" db="EMBL/GenBank/DDBJ databases">
        <authorList>
            <consortium name="Genoscope - CEA"/>
            <person name="William W."/>
        </authorList>
    </citation>
    <scope>NUCLEOTIDE SEQUENCE</scope>
    <source>
        <strain evidence="5">Doubled-haploid Pahang</strain>
    </source>
</reference>
<dbReference type="InterPro" id="IPR036514">
    <property type="entry name" value="SGNH_hydro_sf"/>
</dbReference>
<dbReference type="SUPFAM" id="SSF52266">
    <property type="entry name" value="SGNH hydrolase"/>
    <property type="match status" value="1"/>
</dbReference>
<keyword evidence="3" id="KW-0442">Lipid degradation</keyword>
<dbReference type="PANTHER" id="PTHR45648:SF99">
    <property type="entry name" value="OS02G0740400 PROTEIN"/>
    <property type="match status" value="1"/>
</dbReference>
<keyword evidence="2" id="KW-0378">Hydrolase</keyword>
<feature type="signal peptide" evidence="4">
    <location>
        <begin position="1"/>
        <end position="19"/>
    </location>
</feature>
<dbReference type="Pfam" id="PF00657">
    <property type="entry name" value="Lipase_GDSL"/>
    <property type="match status" value="1"/>
</dbReference>
<dbReference type="InParanoid" id="A0A804IL79"/>